<dbReference type="EMBL" id="JAFJYH010000449">
    <property type="protein sequence ID" value="KAG4411688.1"/>
    <property type="molecule type" value="Genomic_DNA"/>
</dbReference>
<dbReference type="SUPFAM" id="SSF55856">
    <property type="entry name" value="Cytochrome b5-like heme/steroid binding domain"/>
    <property type="match status" value="1"/>
</dbReference>
<gene>
    <name evidence="11" type="ORF">IFR04_015186</name>
</gene>
<dbReference type="Pfam" id="PF00173">
    <property type="entry name" value="Cyt-b5"/>
    <property type="match status" value="1"/>
</dbReference>
<dbReference type="PRINTS" id="PR00371">
    <property type="entry name" value="FPNCR"/>
</dbReference>
<evidence type="ECO:0000256" key="8">
    <source>
        <dbReference type="ARBA" id="ARBA00023797"/>
    </source>
</evidence>
<dbReference type="GO" id="GO:0016702">
    <property type="term" value="F:oxidoreductase activity, acting on single donors with incorporation of molecular oxygen, incorporation of two atoms of oxygen"/>
    <property type="evidence" value="ECO:0007669"/>
    <property type="project" value="UniProtKB-ARBA"/>
</dbReference>
<dbReference type="PRINTS" id="PR00363">
    <property type="entry name" value="CYTOCHROMEB5"/>
</dbReference>
<comment type="similarity">
    <text evidence="2">Belongs to the indoleamine 2,3-dioxygenase family.</text>
</comment>
<evidence type="ECO:0000259" key="10">
    <source>
        <dbReference type="PROSITE" id="PS50255"/>
    </source>
</evidence>
<sequence length="1633" mass="180448">MSITSCPMGGSDHGSRSSSSCPVGRVGPRGCAFSAYQMTAPSSYTPYGTPQDAQSEQFLRSQERKTMNELLLPEAPPKEVTKGLKNADALNPVDTDVLAMALGAPARRVLTRAMELGPKTGWKDGYLSSQWGFCPPDPSAAPVALSLSPGRVWSDLCERMPGIVARGKVRESILALPLVFGTPDVIPDAALWAATVCLGILASIYRYEEANDGSEGISVAAPPGAFRNLTGDADDEEEETKGIPRNVAIPLRQICTRMGRVLPHLTQFDVSIYNYKIRDHTSIHPYLPRCENMDLRWPVFNDRGEAMFLLCMAESHGCFIPGVEIIARCQECVMLKDEEGLLLELVKLKQVVDQLPHVFHKISVNPNSGENFANPVEWGQRYAKFSAPLSRRVPALSGLALPLFLLMDAFMGRTKYDSFLGLEALHLRAWLPMNIRAFIAAVEYNYKVPDFVNASNNPRLKGVLEGLVESYMGERGWMGTHRYKVYGFLEVVAKTGRSETNGNAGAGDNAGRPWEMVHKSLSESMKERLDPYRGTISHQPHEMRGSFEECRFKAPIINRQFIDSDPSRSTAMITFDLHNTGITFMPGDRLAVMPLNTWNEVAKVAAALGLEDMLDRPVPTNHAPEWGRFAKHLASVSRTPNVPDLTVRDILRRGHLAPLTKDLVMAFHTLLRAGSSTTLKLLACEEWPIPGTVGDLLQFAVEEVASSIWDQAFDLKDLSWLPKLIPIEVPRTYSISNYSNGLLPDSVDLTVSRSNYHISPALQIPGQSTLRHGVSSGYLNFDLSESHCTEDEEPLLIGVSRPLNFQLPVSVTVPIAMFAGGSGIAPFRGFWQSRTQSAFGRNILFLGTQSREKLLYEDELRNYVRHDMLEVHTAFSRDRNGLVYDPVSKDLVEKEMEPRYIDTTIIEQGQTVCNLVISKSQGGLGGYIYICGSVSVYETIISGIRQAIYNNWASTKESAENLLAVAFAERRFMLDIFMTPQPISYNSPIISLAQLAQHTGHKPNSRMWLAVHGGVYDVTDFLPMHPGGTLIVRASAGLDATKTFDELAHTSNPEVSSLLSKYFIGHLAPKPSFHSPELSELYDTWHVYLRTCVESLTTLHLEVDHIMQDSKVWFQNGLFNMGGVRKFYQFQSRLMQNGFSMIFGVKMQELHLKLSYALASLKSGSSTSRFPDIIGIVTRAQSSPASAQASNEIAQIGQFVCNSQGAQFQENGILKYAQTVTALDVEFLEEILSEVCKGMESFEGIKRLEDGRGKQGILKISAYLLIILERIAQRLEIFYSRLATHTIYTPALEANPARTRWNILRRKISNGSFFILAHDSDFDHPAKEYQNPYRSTRHEQQDVDFDDVVKQVRAALSDSDTPYQNTTKVEPGHGGRQEPSRERRGLAAEHTLRAQPNLKSPSSFEVHEQRSALNRISMFMDKNTQSINRLSQMPGLEGVSYQAILNAYGGVKGRDSPLPPVPPLPSSANSLGQSKSPLPRDTTLHHRRQQSPATIVNLAPSTMNSPRNAQRRAFSPADLRRVPYSSIDETISRSRASSRGSVESDKSHSVGLRTRRPTLLDNFAVPLGLKVRGQVGGGDGMSAGIGGGPRSEGGGGRRRGDSDRGRGLGIRPITVLTSGGGGMSLRELRLGGN</sequence>
<organism evidence="11 12">
    <name type="scientific">Cadophora malorum</name>
    <dbReference type="NCBI Taxonomy" id="108018"/>
    <lineage>
        <taxon>Eukaryota</taxon>
        <taxon>Fungi</taxon>
        <taxon>Dikarya</taxon>
        <taxon>Ascomycota</taxon>
        <taxon>Pezizomycotina</taxon>
        <taxon>Leotiomycetes</taxon>
        <taxon>Helotiales</taxon>
        <taxon>Ploettnerulaceae</taxon>
        <taxon>Cadophora</taxon>
    </lineage>
</organism>
<dbReference type="SUPFAM" id="SSF140959">
    <property type="entry name" value="Indolic compounds 2,3-dioxygenase-like"/>
    <property type="match status" value="1"/>
</dbReference>
<dbReference type="PANTHER" id="PTHR19384:SF17">
    <property type="entry name" value="NADPH--CYTOCHROME P450 REDUCTASE"/>
    <property type="match status" value="1"/>
</dbReference>
<dbReference type="GO" id="GO:0046872">
    <property type="term" value="F:metal ion binding"/>
    <property type="evidence" value="ECO:0007669"/>
    <property type="project" value="UniProtKB-KW"/>
</dbReference>
<name>A0A8H7W478_9HELO</name>
<dbReference type="InterPro" id="IPR001433">
    <property type="entry name" value="OxRdtase_FAD/NAD-bd"/>
</dbReference>
<keyword evidence="6" id="KW-0274">FAD</keyword>
<feature type="region of interest" description="Disordered" evidence="9">
    <location>
        <begin position="1454"/>
        <end position="1517"/>
    </location>
</feature>
<feature type="region of interest" description="Disordered" evidence="9">
    <location>
        <begin position="1"/>
        <end position="24"/>
    </location>
</feature>
<evidence type="ECO:0000313" key="11">
    <source>
        <dbReference type="EMBL" id="KAG4411688.1"/>
    </source>
</evidence>
<dbReference type="EC" id="1.6.2.4" evidence="8"/>
<feature type="region of interest" description="Disordered" evidence="9">
    <location>
        <begin position="1530"/>
        <end position="1553"/>
    </location>
</feature>
<dbReference type="GO" id="GO:0003958">
    <property type="term" value="F:NADPH-hemoprotein reductase activity"/>
    <property type="evidence" value="ECO:0007669"/>
    <property type="project" value="UniProtKB-EC"/>
</dbReference>
<keyword evidence="7" id="KW-0408">Iron</keyword>
<feature type="domain" description="Cytochrome b5 heme-binding" evidence="10">
    <location>
        <begin position="987"/>
        <end position="1068"/>
    </location>
</feature>
<proteinExistence type="inferred from homology"/>
<evidence type="ECO:0000256" key="1">
    <source>
        <dbReference type="ARBA" id="ARBA00001974"/>
    </source>
</evidence>
<dbReference type="InterPro" id="IPR001709">
    <property type="entry name" value="Flavoprot_Pyr_Nucl_cyt_Rdtase"/>
</dbReference>
<dbReference type="InterPro" id="IPR036400">
    <property type="entry name" value="Cyt_B5-like_heme/steroid_sf"/>
</dbReference>
<evidence type="ECO:0000256" key="6">
    <source>
        <dbReference type="ARBA" id="ARBA00022827"/>
    </source>
</evidence>
<comment type="caution">
    <text evidence="11">The sequence shown here is derived from an EMBL/GenBank/DDBJ whole genome shotgun (WGS) entry which is preliminary data.</text>
</comment>
<dbReference type="PANTHER" id="PTHR19384">
    <property type="entry name" value="NITRIC OXIDE SYNTHASE-RELATED"/>
    <property type="match status" value="1"/>
</dbReference>
<dbReference type="GO" id="GO:0005829">
    <property type="term" value="C:cytosol"/>
    <property type="evidence" value="ECO:0007669"/>
    <property type="project" value="TreeGrafter"/>
</dbReference>
<dbReference type="SUPFAM" id="SSF63380">
    <property type="entry name" value="Riboflavin synthase domain-like"/>
    <property type="match status" value="1"/>
</dbReference>
<dbReference type="Gene3D" id="3.10.120.10">
    <property type="entry name" value="Cytochrome b5-like heme/steroid binding domain"/>
    <property type="match status" value="1"/>
</dbReference>
<evidence type="ECO:0000256" key="3">
    <source>
        <dbReference type="ARBA" id="ARBA00022617"/>
    </source>
</evidence>
<dbReference type="Gene3D" id="3.40.50.80">
    <property type="entry name" value="Nucleotide-binding domain of ferredoxin-NADP reductase (FNR) module"/>
    <property type="match status" value="1"/>
</dbReference>
<dbReference type="InterPro" id="IPR017938">
    <property type="entry name" value="Riboflavin_synthase-like_b-brl"/>
</dbReference>
<keyword evidence="4" id="KW-0285">Flavoprotein</keyword>
<dbReference type="GO" id="GO:0020037">
    <property type="term" value="F:heme binding"/>
    <property type="evidence" value="ECO:0007669"/>
    <property type="project" value="InterPro"/>
</dbReference>
<dbReference type="Pfam" id="PF01231">
    <property type="entry name" value="IDO"/>
    <property type="match status" value="1"/>
</dbReference>
<feature type="compositionally biased region" description="Basic and acidic residues" evidence="9">
    <location>
        <begin position="1370"/>
        <end position="1385"/>
    </location>
</feature>
<evidence type="ECO:0000256" key="7">
    <source>
        <dbReference type="ARBA" id="ARBA00023004"/>
    </source>
</evidence>
<dbReference type="GO" id="GO:0050660">
    <property type="term" value="F:flavin adenine dinucleotide binding"/>
    <property type="evidence" value="ECO:0007669"/>
    <property type="project" value="TreeGrafter"/>
</dbReference>
<dbReference type="InterPro" id="IPR001199">
    <property type="entry name" value="Cyt_B5-like_heme/steroid-bd"/>
</dbReference>
<evidence type="ECO:0000256" key="9">
    <source>
        <dbReference type="SAM" id="MobiDB-lite"/>
    </source>
</evidence>
<dbReference type="InterPro" id="IPR018506">
    <property type="entry name" value="Cyt_B5_heme-BS"/>
</dbReference>
<dbReference type="Gene3D" id="1.20.58.480">
    <property type="match status" value="1"/>
</dbReference>
<dbReference type="GO" id="GO:0010181">
    <property type="term" value="F:FMN binding"/>
    <property type="evidence" value="ECO:0007669"/>
    <property type="project" value="TreeGrafter"/>
</dbReference>
<accession>A0A8H7W478</accession>
<comment type="cofactor">
    <cofactor evidence="1">
        <name>FAD</name>
        <dbReference type="ChEBI" id="CHEBI:57692"/>
    </cofactor>
</comment>
<feature type="region of interest" description="Disordered" evidence="9">
    <location>
        <begin position="1357"/>
        <end position="1385"/>
    </location>
</feature>
<dbReference type="InterPro" id="IPR037217">
    <property type="entry name" value="Trp/Indoleamine_2_3_dOase-like"/>
</dbReference>
<keyword evidence="5" id="KW-0479">Metal-binding</keyword>
<keyword evidence="3" id="KW-0349">Heme</keyword>
<evidence type="ECO:0000313" key="12">
    <source>
        <dbReference type="Proteomes" id="UP000664132"/>
    </source>
</evidence>
<reference evidence="11" key="1">
    <citation type="submission" date="2021-02" db="EMBL/GenBank/DDBJ databases">
        <title>Genome sequence Cadophora malorum strain M34.</title>
        <authorList>
            <person name="Stefanovic E."/>
            <person name="Vu D."/>
            <person name="Scully C."/>
            <person name="Dijksterhuis J."/>
            <person name="Roader J."/>
            <person name="Houbraken J."/>
        </authorList>
    </citation>
    <scope>NUCLEOTIDE SEQUENCE</scope>
    <source>
        <strain evidence="11">M34</strain>
    </source>
</reference>
<feature type="compositionally biased region" description="Polar residues" evidence="9">
    <location>
        <begin position="1530"/>
        <end position="1541"/>
    </location>
</feature>
<dbReference type="Proteomes" id="UP000664132">
    <property type="component" value="Unassembled WGS sequence"/>
</dbReference>
<dbReference type="OrthoDB" id="260519at2759"/>
<protein>
    <recommendedName>
        <fullName evidence="8">NADPH--hemoprotein reductase</fullName>
        <ecNumber evidence="8">1.6.2.4</ecNumber>
    </recommendedName>
</protein>
<dbReference type="SMART" id="SM01117">
    <property type="entry name" value="Cyt-b5"/>
    <property type="match status" value="1"/>
</dbReference>
<feature type="region of interest" description="Disordered" evidence="9">
    <location>
        <begin position="1576"/>
        <end position="1612"/>
    </location>
</feature>
<dbReference type="Gene3D" id="2.40.30.10">
    <property type="entry name" value="Translation factors"/>
    <property type="match status" value="2"/>
</dbReference>
<feature type="compositionally biased region" description="Polar residues" evidence="9">
    <location>
        <begin position="1490"/>
        <end position="1508"/>
    </location>
</feature>
<evidence type="ECO:0000256" key="2">
    <source>
        <dbReference type="ARBA" id="ARBA00007119"/>
    </source>
</evidence>
<dbReference type="SUPFAM" id="SSF52343">
    <property type="entry name" value="Ferredoxin reductase-like, C-terminal NADP-linked domain"/>
    <property type="match status" value="1"/>
</dbReference>
<dbReference type="InterPro" id="IPR039261">
    <property type="entry name" value="FNR_nucleotide-bd"/>
</dbReference>
<dbReference type="PROSITE" id="PS00191">
    <property type="entry name" value="CYTOCHROME_B5_1"/>
    <property type="match status" value="1"/>
</dbReference>
<dbReference type="GO" id="GO:0019441">
    <property type="term" value="P:L-tryptophan catabolic process to kynurenine"/>
    <property type="evidence" value="ECO:0007669"/>
    <property type="project" value="InterPro"/>
</dbReference>
<feature type="compositionally biased region" description="Gly residues" evidence="9">
    <location>
        <begin position="1576"/>
        <end position="1594"/>
    </location>
</feature>
<dbReference type="InterPro" id="IPR000898">
    <property type="entry name" value="Indolamine_dOase"/>
</dbReference>
<dbReference type="PROSITE" id="PS50255">
    <property type="entry name" value="CYTOCHROME_B5_2"/>
    <property type="match status" value="1"/>
</dbReference>
<dbReference type="Pfam" id="PF00175">
    <property type="entry name" value="NAD_binding_1"/>
    <property type="match status" value="1"/>
</dbReference>
<dbReference type="Gene3D" id="1.20.990.10">
    <property type="entry name" value="NADPH-cytochrome p450 Reductase, Chain A, domain 3"/>
    <property type="match status" value="1"/>
</dbReference>
<evidence type="ECO:0000256" key="5">
    <source>
        <dbReference type="ARBA" id="ARBA00022723"/>
    </source>
</evidence>
<keyword evidence="12" id="KW-1185">Reference proteome</keyword>
<feature type="compositionally biased region" description="Polar residues" evidence="9">
    <location>
        <begin position="1358"/>
        <end position="1368"/>
    </location>
</feature>
<evidence type="ECO:0000256" key="4">
    <source>
        <dbReference type="ARBA" id="ARBA00022630"/>
    </source>
</evidence>
<dbReference type="InterPro" id="IPR023173">
    <property type="entry name" value="NADPH_Cyt_P450_Rdtase_alpha"/>
</dbReference>